<dbReference type="EMBL" id="CP026520">
    <property type="protein sequence ID" value="QAV17332.1"/>
    <property type="molecule type" value="Genomic_DNA"/>
</dbReference>
<dbReference type="Pfam" id="PF01494">
    <property type="entry name" value="FAD_binding_3"/>
    <property type="match status" value="1"/>
</dbReference>
<evidence type="ECO:0000313" key="3">
    <source>
        <dbReference type="EMBL" id="QAV17332.1"/>
    </source>
</evidence>
<dbReference type="InterPro" id="IPR002938">
    <property type="entry name" value="FAD-bd"/>
</dbReference>
<dbReference type="KEGG" id="pchi:PC41400_06505"/>
<protein>
    <submittedName>
        <fullName evidence="3">FAD-dependent monooxygenase</fullName>
    </submittedName>
</protein>
<dbReference type="RefSeq" id="WP_042229607.1">
    <property type="nucleotide sequence ID" value="NZ_CP026520.1"/>
</dbReference>
<feature type="domain" description="FAD-binding" evidence="1">
    <location>
        <begin position="2"/>
        <end position="334"/>
    </location>
</feature>
<dbReference type="Gene3D" id="3.50.50.60">
    <property type="entry name" value="FAD/NAD(P)-binding domain"/>
    <property type="match status" value="1"/>
</dbReference>
<reference evidence="3 4" key="1">
    <citation type="submission" date="2018-01" db="EMBL/GenBank/DDBJ databases">
        <title>The whole genome sequencing and assembly of Paenibacillus chitinolyticus KCCM 41400 strain.</title>
        <authorList>
            <person name="Kim J.-Y."/>
            <person name="Park M.-K."/>
            <person name="Lee Y.-J."/>
            <person name="Yi H."/>
            <person name="Bahn Y.-S."/>
            <person name="Kim J.F."/>
            <person name="Lee D.-W."/>
        </authorList>
    </citation>
    <scope>NUCLEOTIDE SEQUENCE [LARGE SCALE GENOMIC DNA]</scope>
    <source>
        <strain evidence="3 4">KCCM 41400</strain>
    </source>
</reference>
<name>A0A410WSN0_9BACL</name>
<dbReference type="PANTHER" id="PTHR42685">
    <property type="entry name" value="GERANYLGERANYL DIPHOSPHATE REDUCTASE"/>
    <property type="match status" value="1"/>
</dbReference>
<proteinExistence type="predicted"/>
<dbReference type="GeneID" id="95374469"/>
<dbReference type="EMBL" id="JAMDMJ010000008">
    <property type="protein sequence ID" value="MCY9595568.1"/>
    <property type="molecule type" value="Genomic_DNA"/>
</dbReference>
<dbReference type="InterPro" id="IPR050407">
    <property type="entry name" value="Geranylgeranyl_reductase"/>
</dbReference>
<accession>A0A410WSN0</accession>
<keyword evidence="3" id="KW-0560">Oxidoreductase</keyword>
<sequence length="392" mass="42799">MYDVIIVGARCAGASLASFLGRRGHSVLLVDQFPYPNATTSTHILGESDVYERLGILGKMESAGAPFLTRMRVDLEGTVFESDITVTKRALGLRRELLDPLLLQNAARHRNVEVRLNTRVTKILLENGRAAGIECRRKDGQLQRFAGKAVIGADGRYSAVAKGVRAPLETETERPLHGVAYAYLSGVQRLPVPAVEWYWKGSSVVLCNPIDGLMHCAAIMYSPEEQERMARLGRGEFMERLLEIRTLAPRLAESGLEGAVRGIPPGKSFIRKAYGCGWALAGDAGAFLHPVAGVGIDNAVCTAEVLADELHAFFTGAKEWEEAMRSYEEQRNNRIYPQYRHSLATLETAGDPFTETSAGALKMLATFPSLVKKIGLQAEAVISFLSGGQNHD</sequence>
<dbReference type="PANTHER" id="PTHR42685:SF22">
    <property type="entry name" value="CONDITIONED MEDIUM FACTOR RECEPTOR 1"/>
    <property type="match status" value="1"/>
</dbReference>
<evidence type="ECO:0000259" key="1">
    <source>
        <dbReference type="Pfam" id="PF01494"/>
    </source>
</evidence>
<dbReference type="Proteomes" id="UP000288943">
    <property type="component" value="Chromosome"/>
</dbReference>
<evidence type="ECO:0000313" key="2">
    <source>
        <dbReference type="EMBL" id="MCY9595568.1"/>
    </source>
</evidence>
<dbReference type="PRINTS" id="PR00420">
    <property type="entry name" value="RNGMNOXGNASE"/>
</dbReference>
<evidence type="ECO:0000313" key="5">
    <source>
        <dbReference type="Proteomes" id="UP001527202"/>
    </source>
</evidence>
<keyword evidence="3" id="KW-0503">Monooxygenase</keyword>
<organism evidence="3 4">
    <name type="scientific">Paenibacillus chitinolyticus</name>
    <dbReference type="NCBI Taxonomy" id="79263"/>
    <lineage>
        <taxon>Bacteria</taxon>
        <taxon>Bacillati</taxon>
        <taxon>Bacillota</taxon>
        <taxon>Bacilli</taxon>
        <taxon>Bacillales</taxon>
        <taxon>Paenibacillaceae</taxon>
        <taxon>Paenibacillus</taxon>
    </lineage>
</organism>
<dbReference type="InterPro" id="IPR036188">
    <property type="entry name" value="FAD/NAD-bd_sf"/>
</dbReference>
<keyword evidence="5" id="KW-1185">Reference proteome</keyword>
<evidence type="ECO:0000313" key="4">
    <source>
        <dbReference type="Proteomes" id="UP000288943"/>
    </source>
</evidence>
<gene>
    <name evidence="2" type="ORF">M5X16_07280</name>
    <name evidence="3" type="ORF">PC41400_06505</name>
</gene>
<dbReference type="AlphaFoldDB" id="A0A410WSN0"/>
<reference evidence="2 5" key="2">
    <citation type="submission" date="2022-05" db="EMBL/GenBank/DDBJ databases">
        <title>Genome Sequencing of Bee-Associated Microbes.</title>
        <authorList>
            <person name="Dunlap C."/>
        </authorList>
    </citation>
    <scope>NUCLEOTIDE SEQUENCE [LARGE SCALE GENOMIC DNA]</scope>
    <source>
        <strain evidence="2 5">NRRL B-23120</strain>
    </source>
</reference>
<dbReference type="SUPFAM" id="SSF51905">
    <property type="entry name" value="FAD/NAD(P)-binding domain"/>
    <property type="match status" value="1"/>
</dbReference>
<dbReference type="GO" id="GO:0004497">
    <property type="term" value="F:monooxygenase activity"/>
    <property type="evidence" value="ECO:0007669"/>
    <property type="project" value="UniProtKB-KW"/>
</dbReference>
<dbReference type="Proteomes" id="UP001527202">
    <property type="component" value="Unassembled WGS sequence"/>
</dbReference>
<dbReference type="OrthoDB" id="9806565at2"/>
<dbReference type="GO" id="GO:0071949">
    <property type="term" value="F:FAD binding"/>
    <property type="evidence" value="ECO:0007669"/>
    <property type="project" value="InterPro"/>
</dbReference>